<dbReference type="Proteomes" id="UP000237144">
    <property type="component" value="Unassembled WGS sequence"/>
</dbReference>
<dbReference type="EMBL" id="PJQD01000038">
    <property type="protein sequence ID" value="POY73369.1"/>
    <property type="molecule type" value="Genomic_DNA"/>
</dbReference>
<dbReference type="OrthoDB" id="10605958at2759"/>
<name>A0A2S5B9D7_9BASI</name>
<proteinExistence type="predicted"/>
<sequence length="119" mass="12575">MSTLFRTFLVIGMLVSALIGLPVVDPRLDDTTRVAIEPRAIPNVKVAKTSSASITTTAVGNPKFTPIANPKANHGKWPTGIKVVPLWTVNGTTIWGVKPTHPGRPPTWPPAGSPTTSST</sequence>
<protein>
    <submittedName>
        <fullName evidence="3">Uncharacterized protein</fullName>
    </submittedName>
</protein>
<reference evidence="3 4" key="1">
    <citation type="journal article" date="2018" name="Front. Microbiol.">
        <title>Prospects for Fungal Bioremediation of Acidic Radioactive Waste Sites: Characterization and Genome Sequence of Rhodotorula taiwanensis MD1149.</title>
        <authorList>
            <person name="Tkavc R."/>
            <person name="Matrosova V.Y."/>
            <person name="Grichenko O.E."/>
            <person name="Gostincar C."/>
            <person name="Volpe R.P."/>
            <person name="Klimenkova P."/>
            <person name="Gaidamakova E.K."/>
            <person name="Zhou C.E."/>
            <person name="Stewart B.J."/>
            <person name="Lyman M.G."/>
            <person name="Malfatti S.A."/>
            <person name="Rubinfeld B."/>
            <person name="Courtot M."/>
            <person name="Singh J."/>
            <person name="Dalgard C.L."/>
            <person name="Hamilton T."/>
            <person name="Frey K.G."/>
            <person name="Gunde-Cimerman N."/>
            <person name="Dugan L."/>
            <person name="Daly M.J."/>
        </authorList>
    </citation>
    <scope>NUCLEOTIDE SEQUENCE [LARGE SCALE GENOMIC DNA]</scope>
    <source>
        <strain evidence="3 4">MD1149</strain>
    </source>
</reference>
<gene>
    <name evidence="3" type="ORF">BMF94_3706</name>
</gene>
<feature type="region of interest" description="Disordered" evidence="1">
    <location>
        <begin position="96"/>
        <end position="119"/>
    </location>
</feature>
<evidence type="ECO:0000313" key="3">
    <source>
        <dbReference type="EMBL" id="POY73369.1"/>
    </source>
</evidence>
<feature type="chain" id="PRO_5015517745" evidence="2">
    <location>
        <begin position="21"/>
        <end position="119"/>
    </location>
</feature>
<evidence type="ECO:0000313" key="4">
    <source>
        <dbReference type="Proteomes" id="UP000237144"/>
    </source>
</evidence>
<keyword evidence="2" id="KW-0732">Signal</keyword>
<evidence type="ECO:0000256" key="2">
    <source>
        <dbReference type="SAM" id="SignalP"/>
    </source>
</evidence>
<evidence type="ECO:0000256" key="1">
    <source>
        <dbReference type="SAM" id="MobiDB-lite"/>
    </source>
</evidence>
<feature type="signal peptide" evidence="2">
    <location>
        <begin position="1"/>
        <end position="20"/>
    </location>
</feature>
<dbReference type="AlphaFoldDB" id="A0A2S5B9D7"/>
<comment type="caution">
    <text evidence="3">The sequence shown here is derived from an EMBL/GenBank/DDBJ whole genome shotgun (WGS) entry which is preliminary data.</text>
</comment>
<organism evidence="3 4">
    <name type="scientific">Rhodotorula taiwanensis</name>
    <dbReference type="NCBI Taxonomy" id="741276"/>
    <lineage>
        <taxon>Eukaryota</taxon>
        <taxon>Fungi</taxon>
        <taxon>Dikarya</taxon>
        <taxon>Basidiomycota</taxon>
        <taxon>Pucciniomycotina</taxon>
        <taxon>Microbotryomycetes</taxon>
        <taxon>Sporidiobolales</taxon>
        <taxon>Sporidiobolaceae</taxon>
        <taxon>Rhodotorula</taxon>
    </lineage>
</organism>
<feature type="compositionally biased region" description="Pro residues" evidence="1">
    <location>
        <begin position="102"/>
        <end position="112"/>
    </location>
</feature>
<accession>A0A2S5B9D7</accession>
<keyword evidence="4" id="KW-1185">Reference proteome</keyword>